<organism evidence="1 2">
    <name type="scientific">Novosphingobium aquiterrae</name>
    <dbReference type="NCBI Taxonomy" id="624388"/>
    <lineage>
        <taxon>Bacteria</taxon>
        <taxon>Pseudomonadati</taxon>
        <taxon>Pseudomonadota</taxon>
        <taxon>Alphaproteobacteria</taxon>
        <taxon>Sphingomonadales</taxon>
        <taxon>Sphingomonadaceae</taxon>
        <taxon>Novosphingobium</taxon>
    </lineage>
</organism>
<accession>A0ABV6PEP6</accession>
<gene>
    <name evidence="1" type="ORF">ACFFF7_02600</name>
</gene>
<dbReference type="Proteomes" id="UP001589943">
    <property type="component" value="Unassembled WGS sequence"/>
</dbReference>
<reference evidence="1 2" key="1">
    <citation type="submission" date="2024-09" db="EMBL/GenBank/DDBJ databases">
        <authorList>
            <person name="Sun Q."/>
            <person name="Mori K."/>
        </authorList>
    </citation>
    <scope>NUCLEOTIDE SEQUENCE [LARGE SCALE GENOMIC DNA]</scope>
    <source>
        <strain evidence="1 2">NCAIM B.02537</strain>
    </source>
</reference>
<dbReference type="EMBL" id="JBHLTL010000001">
    <property type="protein sequence ID" value="MFC0588295.1"/>
    <property type="molecule type" value="Genomic_DNA"/>
</dbReference>
<proteinExistence type="predicted"/>
<keyword evidence="2" id="KW-1185">Reference proteome</keyword>
<evidence type="ECO:0000313" key="2">
    <source>
        <dbReference type="Proteomes" id="UP001589943"/>
    </source>
</evidence>
<protein>
    <submittedName>
        <fullName evidence="1">Uncharacterized protein</fullName>
    </submittedName>
</protein>
<sequence length="125" mass="14673">MELDFWLERSRWFGMTMYPGYDGGPYHSPIQRTGFQLLDDRIFCLDFINLAYAHGVQEFSVDFEVLRGTMEYQICIAAKQLDRAYVFVPLTASWIATYFSEHAHQRLFDEQGVPICEALLRLRGY</sequence>
<name>A0ABV6PEP6_9SPHN</name>
<evidence type="ECO:0000313" key="1">
    <source>
        <dbReference type="EMBL" id="MFC0588295.1"/>
    </source>
</evidence>
<comment type="caution">
    <text evidence="1">The sequence shown here is derived from an EMBL/GenBank/DDBJ whole genome shotgun (WGS) entry which is preliminary data.</text>
</comment>